<dbReference type="Gene3D" id="6.10.340.10">
    <property type="match status" value="1"/>
</dbReference>
<evidence type="ECO:0000256" key="11">
    <source>
        <dbReference type="SAM" id="Phobius"/>
    </source>
</evidence>
<evidence type="ECO:0000256" key="1">
    <source>
        <dbReference type="ARBA" id="ARBA00000085"/>
    </source>
</evidence>
<comment type="catalytic activity">
    <reaction evidence="1">
        <text>ATP + protein L-histidine = ADP + protein N-phospho-L-histidine.</text>
        <dbReference type="EC" id="2.7.13.3"/>
    </reaction>
</comment>
<comment type="subcellular location">
    <subcellularLocation>
        <location evidence="2">Cell membrane</location>
    </subcellularLocation>
</comment>
<accession>A0ABN2Z5C3</accession>
<dbReference type="CDD" id="cd00082">
    <property type="entry name" value="HisKA"/>
    <property type="match status" value="1"/>
</dbReference>
<dbReference type="SUPFAM" id="SSF47384">
    <property type="entry name" value="Homodimeric domain of signal transducing histidine kinase"/>
    <property type="match status" value="1"/>
</dbReference>
<dbReference type="SMART" id="SM00387">
    <property type="entry name" value="HATPase_c"/>
    <property type="match status" value="1"/>
</dbReference>
<evidence type="ECO:0000259" key="13">
    <source>
        <dbReference type="PROSITE" id="PS50885"/>
    </source>
</evidence>
<evidence type="ECO:0000256" key="3">
    <source>
        <dbReference type="ARBA" id="ARBA00012438"/>
    </source>
</evidence>
<proteinExistence type="predicted"/>
<organism evidence="14 15">
    <name type="scientific">Kitasatospora kazusensis</name>
    <dbReference type="NCBI Taxonomy" id="407974"/>
    <lineage>
        <taxon>Bacteria</taxon>
        <taxon>Bacillati</taxon>
        <taxon>Actinomycetota</taxon>
        <taxon>Actinomycetes</taxon>
        <taxon>Kitasatosporales</taxon>
        <taxon>Streptomycetaceae</taxon>
        <taxon>Kitasatospora</taxon>
    </lineage>
</organism>
<dbReference type="SMART" id="SM00388">
    <property type="entry name" value="HisKA"/>
    <property type="match status" value="1"/>
</dbReference>
<evidence type="ECO:0000256" key="4">
    <source>
        <dbReference type="ARBA" id="ARBA00022553"/>
    </source>
</evidence>
<dbReference type="InterPro" id="IPR036890">
    <property type="entry name" value="HATPase_C_sf"/>
</dbReference>
<evidence type="ECO:0000256" key="6">
    <source>
        <dbReference type="ARBA" id="ARBA00022692"/>
    </source>
</evidence>
<dbReference type="InterPro" id="IPR003661">
    <property type="entry name" value="HisK_dim/P_dom"/>
</dbReference>
<evidence type="ECO:0000256" key="7">
    <source>
        <dbReference type="ARBA" id="ARBA00022777"/>
    </source>
</evidence>
<dbReference type="InterPro" id="IPR003594">
    <property type="entry name" value="HATPase_dom"/>
</dbReference>
<dbReference type="GO" id="GO:0016301">
    <property type="term" value="F:kinase activity"/>
    <property type="evidence" value="ECO:0007669"/>
    <property type="project" value="UniProtKB-KW"/>
</dbReference>
<reference evidence="14 15" key="1">
    <citation type="journal article" date="2019" name="Int. J. Syst. Evol. Microbiol.">
        <title>The Global Catalogue of Microorganisms (GCM) 10K type strain sequencing project: providing services to taxonomists for standard genome sequencing and annotation.</title>
        <authorList>
            <consortium name="The Broad Institute Genomics Platform"/>
            <consortium name="The Broad Institute Genome Sequencing Center for Infectious Disease"/>
            <person name="Wu L."/>
            <person name="Ma J."/>
        </authorList>
    </citation>
    <scope>NUCLEOTIDE SEQUENCE [LARGE SCALE GENOMIC DNA]</scope>
    <source>
        <strain evidence="14 15">JCM 14560</strain>
    </source>
</reference>
<dbReference type="InterPro" id="IPR005467">
    <property type="entry name" value="His_kinase_dom"/>
</dbReference>
<dbReference type="Pfam" id="PF02518">
    <property type="entry name" value="HATPase_c"/>
    <property type="match status" value="1"/>
</dbReference>
<dbReference type="Pfam" id="PF00512">
    <property type="entry name" value="HisKA"/>
    <property type="match status" value="1"/>
</dbReference>
<comment type="caution">
    <text evidence="14">The sequence shown here is derived from an EMBL/GenBank/DDBJ whole genome shotgun (WGS) entry which is preliminary data.</text>
</comment>
<keyword evidence="7 14" id="KW-0418">Kinase</keyword>
<dbReference type="InterPro" id="IPR003660">
    <property type="entry name" value="HAMP_dom"/>
</dbReference>
<evidence type="ECO:0000256" key="2">
    <source>
        <dbReference type="ARBA" id="ARBA00004236"/>
    </source>
</evidence>
<keyword evidence="6 11" id="KW-0812">Transmembrane</keyword>
<keyword evidence="9" id="KW-0902">Two-component regulatory system</keyword>
<feature type="transmembrane region" description="Helical" evidence="11">
    <location>
        <begin position="172"/>
        <end position="192"/>
    </location>
</feature>
<sequence>MADPGRRERLAGRLQRLRPGSVRARATLGASVVVAAALGVASFALVTLLDLNLLQNAETAAEQQAVAVSELAADGRLDPLPPPAHGADFIQVVNAAGKVIAASANLAGRPAVSTERPSTVGIVRGTWDLSPLHDEHRQRVVQVTTETSTGLVTVYAGTSLRDADAADTTTTATLLVGVPLLLLTVVLVTWWVTGRALRPVEAIRAEVAEISDRDLHRRVPVPRSRDEIARLAATMNTTLDRLEASGVRQRQFIADASHELRSPITVLRTQLEVALAHPDPALWQELVRGALEDTARLQDLASDLLLLARLDTAEPTAMASVDLSDLVGETVDGRRTDRIPVRVRTGSEVTVVGNRLWLTRLVTNLLDNAQRYADSRVDLVLRVEPGTGTAVLEISDDGPGIPPADRERVFERFTRLDDARSRDEGGAGLGLAIAQDIASHLGGSLAVADSERGARLVARLPLEQP</sequence>
<dbReference type="CDD" id="cd06225">
    <property type="entry name" value="HAMP"/>
    <property type="match status" value="1"/>
</dbReference>
<dbReference type="SMART" id="SM00304">
    <property type="entry name" value="HAMP"/>
    <property type="match status" value="1"/>
</dbReference>
<dbReference type="EC" id="2.7.13.3" evidence="3"/>
<keyword evidence="10 11" id="KW-0472">Membrane</keyword>
<evidence type="ECO:0000256" key="10">
    <source>
        <dbReference type="ARBA" id="ARBA00023136"/>
    </source>
</evidence>
<evidence type="ECO:0000259" key="12">
    <source>
        <dbReference type="PROSITE" id="PS50109"/>
    </source>
</evidence>
<feature type="transmembrane region" description="Helical" evidence="11">
    <location>
        <begin position="26"/>
        <end position="49"/>
    </location>
</feature>
<dbReference type="PANTHER" id="PTHR45436:SF5">
    <property type="entry name" value="SENSOR HISTIDINE KINASE TRCS"/>
    <property type="match status" value="1"/>
</dbReference>
<keyword evidence="8 11" id="KW-1133">Transmembrane helix</keyword>
<dbReference type="PROSITE" id="PS50109">
    <property type="entry name" value="HIS_KIN"/>
    <property type="match status" value="1"/>
</dbReference>
<keyword evidence="5" id="KW-0808">Transferase</keyword>
<dbReference type="PRINTS" id="PR00344">
    <property type="entry name" value="BCTRLSENSOR"/>
</dbReference>
<dbReference type="InterPro" id="IPR004358">
    <property type="entry name" value="Sig_transdc_His_kin-like_C"/>
</dbReference>
<dbReference type="PANTHER" id="PTHR45436">
    <property type="entry name" value="SENSOR HISTIDINE KINASE YKOH"/>
    <property type="match status" value="1"/>
</dbReference>
<dbReference type="InterPro" id="IPR050428">
    <property type="entry name" value="TCS_sensor_his_kinase"/>
</dbReference>
<evidence type="ECO:0000313" key="14">
    <source>
        <dbReference type="EMBL" id="GAA2137046.1"/>
    </source>
</evidence>
<dbReference type="Proteomes" id="UP001422759">
    <property type="component" value="Unassembled WGS sequence"/>
</dbReference>
<evidence type="ECO:0000256" key="9">
    <source>
        <dbReference type="ARBA" id="ARBA00023012"/>
    </source>
</evidence>
<dbReference type="SUPFAM" id="SSF55874">
    <property type="entry name" value="ATPase domain of HSP90 chaperone/DNA topoisomerase II/histidine kinase"/>
    <property type="match status" value="1"/>
</dbReference>
<dbReference type="EMBL" id="BAAANT010000007">
    <property type="protein sequence ID" value="GAA2137046.1"/>
    <property type="molecule type" value="Genomic_DNA"/>
</dbReference>
<dbReference type="Pfam" id="PF00672">
    <property type="entry name" value="HAMP"/>
    <property type="match status" value="1"/>
</dbReference>
<dbReference type="RefSeq" id="WP_344462472.1">
    <property type="nucleotide sequence ID" value="NZ_BAAANT010000007.1"/>
</dbReference>
<feature type="domain" description="Histidine kinase" evidence="12">
    <location>
        <begin position="255"/>
        <end position="464"/>
    </location>
</feature>
<dbReference type="Gene3D" id="3.30.565.10">
    <property type="entry name" value="Histidine kinase-like ATPase, C-terminal domain"/>
    <property type="match status" value="1"/>
</dbReference>
<evidence type="ECO:0000256" key="5">
    <source>
        <dbReference type="ARBA" id="ARBA00022679"/>
    </source>
</evidence>
<protein>
    <recommendedName>
        <fullName evidence="3">histidine kinase</fullName>
        <ecNumber evidence="3">2.7.13.3</ecNumber>
    </recommendedName>
</protein>
<dbReference type="InterPro" id="IPR036097">
    <property type="entry name" value="HisK_dim/P_sf"/>
</dbReference>
<feature type="domain" description="HAMP" evidence="13">
    <location>
        <begin position="194"/>
        <end position="247"/>
    </location>
</feature>
<dbReference type="Gene3D" id="1.10.287.130">
    <property type="match status" value="1"/>
</dbReference>
<keyword evidence="4" id="KW-0597">Phosphoprotein</keyword>
<name>A0ABN2Z5C3_9ACTN</name>
<dbReference type="SUPFAM" id="SSF158472">
    <property type="entry name" value="HAMP domain-like"/>
    <property type="match status" value="1"/>
</dbReference>
<dbReference type="PROSITE" id="PS50885">
    <property type="entry name" value="HAMP"/>
    <property type="match status" value="1"/>
</dbReference>
<evidence type="ECO:0000313" key="15">
    <source>
        <dbReference type="Proteomes" id="UP001422759"/>
    </source>
</evidence>
<evidence type="ECO:0000256" key="8">
    <source>
        <dbReference type="ARBA" id="ARBA00022989"/>
    </source>
</evidence>
<keyword evidence="15" id="KW-1185">Reference proteome</keyword>
<gene>
    <name evidence="14" type="ORF">GCM10009760_17050</name>
</gene>